<dbReference type="Proteomes" id="UP000061468">
    <property type="component" value="Chromosome"/>
</dbReference>
<dbReference type="AlphaFoldDB" id="A0AAC9F7H2"/>
<reference evidence="1 2" key="1">
    <citation type="submission" date="2015-12" db="EMBL/GenBank/DDBJ databases">
        <title>Intraspecies pangenome expansion in the marine bacterium Alteromonas.</title>
        <authorList>
            <person name="Lopez-Perez M."/>
            <person name="Rodriguez-Valera F."/>
        </authorList>
    </citation>
    <scope>NUCLEOTIDE SEQUENCE [LARGE SCALE GENOMIC DNA]</scope>
    <source>
        <strain evidence="1 2">UM8</strain>
    </source>
</reference>
<sequence length="129" mass="15063">MFYLDRVYRMQFLLIFHISPINVYPRYENVLRTLYMTKIIVNTIKQSQNDCQYSEITDALSAYCLAFNLQIGHTELIIKGSSADARLKNGDKIECVEVDDCVIVVRDTVQKSIRYCLRRTVNGWEVTEL</sequence>
<protein>
    <submittedName>
        <fullName evidence="1">Uncharacterized protein</fullName>
    </submittedName>
</protein>
<gene>
    <name evidence="1" type="ORF">AV942_16415</name>
</gene>
<accession>A0AAC9F7H2</accession>
<evidence type="ECO:0000313" key="1">
    <source>
        <dbReference type="EMBL" id="AMJ79761.1"/>
    </source>
</evidence>
<dbReference type="EMBL" id="CP013928">
    <property type="protein sequence ID" value="AMJ79761.1"/>
    <property type="molecule type" value="Genomic_DNA"/>
</dbReference>
<evidence type="ECO:0000313" key="2">
    <source>
        <dbReference type="Proteomes" id="UP000061468"/>
    </source>
</evidence>
<proteinExistence type="predicted"/>
<organism evidence="1 2">
    <name type="scientific">Alteromonas mediterranea</name>
    <dbReference type="NCBI Taxonomy" id="314275"/>
    <lineage>
        <taxon>Bacteria</taxon>
        <taxon>Pseudomonadati</taxon>
        <taxon>Pseudomonadota</taxon>
        <taxon>Gammaproteobacteria</taxon>
        <taxon>Alteromonadales</taxon>
        <taxon>Alteromonadaceae</taxon>
        <taxon>Alteromonas/Salinimonas group</taxon>
        <taxon>Alteromonas</taxon>
    </lineage>
</organism>
<name>A0AAC9F7H2_9ALTE</name>